<name>A0ACC2P365_9HYME</name>
<dbReference type="Proteomes" id="UP001239111">
    <property type="component" value="Chromosome 2"/>
</dbReference>
<evidence type="ECO:0000313" key="1">
    <source>
        <dbReference type="EMBL" id="KAJ8676872.1"/>
    </source>
</evidence>
<sequence length="563" mass="64206">MPFKTVFDDKWLDNPGYSDWLEKKDDDKHSFYRKPCKKTRSLSNMGERALTSHANLDHHKNAEELPKKNSSITTFMQKKNVEVCNKISGLPPTLKGISNQNAVETVGMNTSRQNLLTPASELMLPRCKELREFQLGRTKLSYYITHGLAPYFAKELISSASHADGIVVGFDESLNQVLQKNQMDVAIKFFNKSTGEVETRYLTSVFLQHCRSEDLLKALLQALFGLDLGLLAQITGATNFLNEFCSTRWVEIASIADDAMVMVSHLMKYAESWDARLAELKKKSEDQKEPIVSKSYKNVSRMVKDRLIIPKLSFFSWLAKHVEPYLTFYQSNNPLVPFLFDDLSDLLTQVMSRFVQPDKLRSISNIIEIDLKKESGLIPGAKIDLPFATRDAIRQCRKSPALTDKEIIYFIQDCRSVLVSFCSKLFAKSPLKWPLVQAISCFDPKIAANVENLHEESLVARRRVYDSLMCIGGIAMLESKITKSMIHYHRNASGIYKEALKKKKLDDETSAKLSDKIKIETLRLQRLIADKSLFLEESRERTLDIGEQICQAEKALKSFKSRE</sequence>
<keyword evidence="2" id="KW-1185">Reference proteome</keyword>
<comment type="caution">
    <text evidence="1">The sequence shown here is derived from an EMBL/GenBank/DDBJ whole genome shotgun (WGS) entry which is preliminary data.</text>
</comment>
<organism evidence="1 2">
    <name type="scientific">Eretmocerus hayati</name>
    <dbReference type="NCBI Taxonomy" id="131215"/>
    <lineage>
        <taxon>Eukaryota</taxon>
        <taxon>Metazoa</taxon>
        <taxon>Ecdysozoa</taxon>
        <taxon>Arthropoda</taxon>
        <taxon>Hexapoda</taxon>
        <taxon>Insecta</taxon>
        <taxon>Pterygota</taxon>
        <taxon>Neoptera</taxon>
        <taxon>Endopterygota</taxon>
        <taxon>Hymenoptera</taxon>
        <taxon>Apocrita</taxon>
        <taxon>Proctotrupomorpha</taxon>
        <taxon>Chalcidoidea</taxon>
        <taxon>Aphelinidae</taxon>
        <taxon>Aphelininae</taxon>
        <taxon>Eretmocerus</taxon>
    </lineage>
</organism>
<evidence type="ECO:0000313" key="2">
    <source>
        <dbReference type="Proteomes" id="UP001239111"/>
    </source>
</evidence>
<protein>
    <submittedName>
        <fullName evidence="1">Uncharacterized protein</fullName>
    </submittedName>
</protein>
<accession>A0ACC2P365</accession>
<proteinExistence type="predicted"/>
<reference evidence="1" key="1">
    <citation type="submission" date="2023-04" db="EMBL/GenBank/DDBJ databases">
        <title>A chromosome-level genome assembly of the parasitoid wasp Eretmocerus hayati.</title>
        <authorList>
            <person name="Zhong Y."/>
            <person name="Liu S."/>
            <person name="Liu Y."/>
        </authorList>
    </citation>
    <scope>NUCLEOTIDE SEQUENCE</scope>
    <source>
        <strain evidence="1">ZJU_SS_LIU_2023</strain>
    </source>
</reference>
<gene>
    <name evidence="1" type="ORF">QAD02_012659</name>
</gene>
<dbReference type="EMBL" id="CM056742">
    <property type="protein sequence ID" value="KAJ8676872.1"/>
    <property type="molecule type" value="Genomic_DNA"/>
</dbReference>